<dbReference type="GO" id="GO:0003676">
    <property type="term" value="F:nucleic acid binding"/>
    <property type="evidence" value="ECO:0007669"/>
    <property type="project" value="InterPro"/>
</dbReference>
<evidence type="ECO:0000256" key="2">
    <source>
        <dbReference type="PROSITE-ProRule" id="PRU00047"/>
    </source>
</evidence>
<feature type="domain" description="CCHC-type" evidence="4">
    <location>
        <begin position="90"/>
        <end position="104"/>
    </location>
</feature>
<dbReference type="PROSITE" id="PS00141">
    <property type="entry name" value="ASP_PROTEASE"/>
    <property type="match status" value="1"/>
</dbReference>
<protein>
    <recommendedName>
        <fullName evidence="4">CCHC-type domain-containing protein</fullName>
    </recommendedName>
</protein>
<dbReference type="Proteomes" id="UP000765509">
    <property type="component" value="Unassembled WGS sequence"/>
</dbReference>
<dbReference type="GO" id="GO:0004190">
    <property type="term" value="F:aspartic-type endopeptidase activity"/>
    <property type="evidence" value="ECO:0007669"/>
    <property type="project" value="InterPro"/>
</dbReference>
<dbReference type="Gene3D" id="4.10.60.10">
    <property type="entry name" value="Zinc finger, CCHC-type"/>
    <property type="match status" value="1"/>
</dbReference>
<dbReference type="AlphaFoldDB" id="A0A9Q3FAF4"/>
<keyword evidence="2" id="KW-0862">Zinc</keyword>
<name>A0A9Q3FAF4_9BASI</name>
<proteinExistence type="predicted"/>
<dbReference type="SMART" id="SM00343">
    <property type="entry name" value="ZnF_C2HC"/>
    <property type="match status" value="1"/>
</dbReference>
<dbReference type="GO" id="GO:0006508">
    <property type="term" value="P:proteolysis"/>
    <property type="evidence" value="ECO:0007669"/>
    <property type="project" value="InterPro"/>
</dbReference>
<dbReference type="PROSITE" id="PS50158">
    <property type="entry name" value="ZF_CCHC"/>
    <property type="match status" value="1"/>
</dbReference>
<dbReference type="EMBL" id="AVOT02041236">
    <property type="protein sequence ID" value="MBW0536508.1"/>
    <property type="molecule type" value="Genomic_DNA"/>
</dbReference>
<dbReference type="InterPro" id="IPR036875">
    <property type="entry name" value="Znf_CCHC_sf"/>
</dbReference>
<evidence type="ECO:0000256" key="3">
    <source>
        <dbReference type="SAM" id="MobiDB-lite"/>
    </source>
</evidence>
<dbReference type="SUPFAM" id="SSF57756">
    <property type="entry name" value="Retrovirus zinc finger-like domains"/>
    <property type="match status" value="1"/>
</dbReference>
<evidence type="ECO:0000313" key="5">
    <source>
        <dbReference type="EMBL" id="MBW0536508.1"/>
    </source>
</evidence>
<reference evidence="5" key="1">
    <citation type="submission" date="2021-03" db="EMBL/GenBank/DDBJ databases">
        <title>Draft genome sequence of rust myrtle Austropuccinia psidii MF-1, a brazilian biotype.</title>
        <authorList>
            <person name="Quecine M.C."/>
            <person name="Pachon D.M.R."/>
            <person name="Bonatelli M.L."/>
            <person name="Correr F.H."/>
            <person name="Franceschini L.M."/>
            <person name="Leite T.F."/>
            <person name="Margarido G.R.A."/>
            <person name="Almeida C.A."/>
            <person name="Ferrarezi J.A."/>
            <person name="Labate C.A."/>
        </authorList>
    </citation>
    <scope>NUCLEOTIDE SEQUENCE</scope>
    <source>
        <strain evidence="5">MF-1</strain>
    </source>
</reference>
<accession>A0A9Q3FAF4</accession>
<comment type="caution">
    <text evidence="5">The sequence shown here is derived from an EMBL/GenBank/DDBJ whole genome shotgun (WGS) entry which is preliminary data.</text>
</comment>
<keyword evidence="2" id="KW-0479">Metal-binding</keyword>
<sequence>MDSNLFTTLTLYFSAPQFQAQITNALDTRLAANPSLTVHSEDLLDIREKQREQERTPIKKFNNNFKNTPSPTAGRSEEWKKKWLTPSNPCFYCGESGHWVPDCPAKKKAMAIRAKVASPRLSVAQIGAVPALENNEILLDSGATHSVIGDLSLFIDLKSANMKLSVASSEQFDVGAIGSIKLNTKFGLMIVKNVLYCAAIPGIVLSIGQLLDQGSDVRFDDGLFRQDIF</sequence>
<dbReference type="OrthoDB" id="2517540at2759"/>
<keyword evidence="6" id="KW-1185">Reference proteome</keyword>
<dbReference type="InterPro" id="IPR001969">
    <property type="entry name" value="Aspartic_peptidase_AS"/>
</dbReference>
<dbReference type="InterPro" id="IPR001878">
    <property type="entry name" value="Znf_CCHC"/>
</dbReference>
<keyword evidence="2" id="KW-0863">Zinc-finger</keyword>
<dbReference type="InterPro" id="IPR054722">
    <property type="entry name" value="PolX-like_BBD"/>
</dbReference>
<gene>
    <name evidence="5" type="ORF">O181_076223</name>
</gene>
<keyword evidence="1" id="KW-0507">mRNA processing</keyword>
<dbReference type="GO" id="GO:0008270">
    <property type="term" value="F:zinc ion binding"/>
    <property type="evidence" value="ECO:0007669"/>
    <property type="project" value="UniProtKB-KW"/>
</dbReference>
<organism evidence="5 6">
    <name type="scientific">Austropuccinia psidii MF-1</name>
    <dbReference type="NCBI Taxonomy" id="1389203"/>
    <lineage>
        <taxon>Eukaryota</taxon>
        <taxon>Fungi</taxon>
        <taxon>Dikarya</taxon>
        <taxon>Basidiomycota</taxon>
        <taxon>Pucciniomycotina</taxon>
        <taxon>Pucciniomycetes</taxon>
        <taxon>Pucciniales</taxon>
        <taxon>Sphaerophragmiaceae</taxon>
        <taxon>Austropuccinia</taxon>
    </lineage>
</organism>
<evidence type="ECO:0000259" key="4">
    <source>
        <dbReference type="PROSITE" id="PS50158"/>
    </source>
</evidence>
<feature type="region of interest" description="Disordered" evidence="3">
    <location>
        <begin position="51"/>
        <end position="77"/>
    </location>
</feature>
<dbReference type="Pfam" id="PF00098">
    <property type="entry name" value="zf-CCHC"/>
    <property type="match status" value="1"/>
</dbReference>
<feature type="compositionally biased region" description="Polar residues" evidence="3">
    <location>
        <begin position="61"/>
        <end position="73"/>
    </location>
</feature>
<evidence type="ECO:0000313" key="6">
    <source>
        <dbReference type="Proteomes" id="UP000765509"/>
    </source>
</evidence>
<dbReference type="Pfam" id="PF22936">
    <property type="entry name" value="Pol_BBD"/>
    <property type="match status" value="1"/>
</dbReference>
<dbReference type="GO" id="GO:0006397">
    <property type="term" value="P:mRNA processing"/>
    <property type="evidence" value="ECO:0007669"/>
    <property type="project" value="UniProtKB-KW"/>
</dbReference>
<evidence type="ECO:0000256" key="1">
    <source>
        <dbReference type="ARBA" id="ARBA00022664"/>
    </source>
</evidence>